<dbReference type="InterPro" id="IPR008334">
    <property type="entry name" value="5'-Nucleotdase_C"/>
</dbReference>
<dbReference type="Pfam" id="PF02872">
    <property type="entry name" value="5_nucleotid_C"/>
    <property type="match status" value="1"/>
</dbReference>
<dbReference type="Gene3D" id="3.60.21.10">
    <property type="match status" value="1"/>
</dbReference>
<evidence type="ECO:0000256" key="3">
    <source>
        <dbReference type="ARBA" id="ARBA00022729"/>
    </source>
</evidence>
<dbReference type="AlphaFoldDB" id="A0A4R2P0U5"/>
<organism evidence="8 9">
    <name type="scientific">Rhodovulum adriaticum</name>
    <name type="common">Rhodopseudomonas adriatica</name>
    <dbReference type="NCBI Taxonomy" id="35804"/>
    <lineage>
        <taxon>Bacteria</taxon>
        <taxon>Pseudomonadati</taxon>
        <taxon>Pseudomonadota</taxon>
        <taxon>Alphaproteobacteria</taxon>
        <taxon>Rhodobacterales</taxon>
        <taxon>Paracoccaceae</taxon>
        <taxon>Rhodovulum</taxon>
    </lineage>
</organism>
<dbReference type="PANTHER" id="PTHR11575">
    <property type="entry name" value="5'-NUCLEOTIDASE-RELATED"/>
    <property type="match status" value="1"/>
</dbReference>
<dbReference type="GO" id="GO:0046872">
    <property type="term" value="F:metal ion binding"/>
    <property type="evidence" value="ECO:0007669"/>
    <property type="project" value="UniProtKB-KW"/>
</dbReference>
<evidence type="ECO:0000259" key="7">
    <source>
        <dbReference type="Pfam" id="PF02872"/>
    </source>
</evidence>
<dbReference type="EMBL" id="SLXL01000001">
    <property type="protein sequence ID" value="TCP27471.1"/>
    <property type="molecule type" value="Genomic_DNA"/>
</dbReference>
<evidence type="ECO:0000256" key="2">
    <source>
        <dbReference type="ARBA" id="ARBA00022723"/>
    </source>
</evidence>
<feature type="domain" description="Calcineurin-like phosphoesterase" evidence="6">
    <location>
        <begin position="18"/>
        <end position="259"/>
    </location>
</feature>
<evidence type="ECO:0000313" key="9">
    <source>
        <dbReference type="Proteomes" id="UP000295733"/>
    </source>
</evidence>
<dbReference type="OrthoDB" id="9803927at2"/>
<dbReference type="GO" id="GO:0009166">
    <property type="term" value="P:nucleotide catabolic process"/>
    <property type="evidence" value="ECO:0007669"/>
    <property type="project" value="InterPro"/>
</dbReference>
<keyword evidence="2" id="KW-0479">Metal-binding</keyword>
<dbReference type="InterPro" id="IPR006179">
    <property type="entry name" value="5_nucleotidase/apyrase"/>
</dbReference>
<keyword evidence="5" id="KW-0378">Hydrolase</keyword>
<dbReference type="NCBIfam" id="NF006938">
    <property type="entry name" value="PRK09420.1"/>
    <property type="match status" value="1"/>
</dbReference>
<dbReference type="SUPFAM" id="SSF55816">
    <property type="entry name" value="5'-nucleotidase (syn. UDP-sugar hydrolase), C-terminal domain"/>
    <property type="match status" value="1"/>
</dbReference>
<keyword evidence="4 5" id="KW-0547">Nucleotide-binding</keyword>
<comment type="caution">
    <text evidence="8">The sequence shown here is derived from an EMBL/GenBank/DDBJ whole genome shotgun (WGS) entry which is preliminary data.</text>
</comment>
<comment type="similarity">
    <text evidence="1 5">Belongs to the 5'-nucleotidase family.</text>
</comment>
<keyword evidence="3" id="KW-0732">Signal</keyword>
<keyword evidence="9" id="KW-1185">Reference proteome</keyword>
<dbReference type="Proteomes" id="UP000295733">
    <property type="component" value="Unassembled WGS sequence"/>
</dbReference>
<evidence type="ECO:0000256" key="5">
    <source>
        <dbReference type="RuleBase" id="RU362119"/>
    </source>
</evidence>
<evidence type="ECO:0000259" key="6">
    <source>
        <dbReference type="Pfam" id="PF00149"/>
    </source>
</evidence>
<accession>A0A4R2P0U5</accession>
<reference evidence="8 9" key="1">
    <citation type="submission" date="2019-03" db="EMBL/GenBank/DDBJ databases">
        <title>Genomic Encyclopedia of Type Strains, Phase IV (KMG-IV): sequencing the most valuable type-strain genomes for metagenomic binning, comparative biology and taxonomic classification.</title>
        <authorList>
            <person name="Goeker M."/>
        </authorList>
    </citation>
    <scope>NUCLEOTIDE SEQUENCE [LARGE SCALE GENOMIC DNA]</scope>
    <source>
        <strain evidence="8 9">DSM 2781</strain>
    </source>
</reference>
<name>A0A4R2P0U5_RHOAD</name>
<gene>
    <name evidence="8" type="ORF">EV656_101379</name>
</gene>
<sequence>MTATPPNDQRPGAGRARLRVMQITDLHANILPYDYFADRPAQDIGLARTAGLAAQLRAEAANALLLDNGDFLQGNPLADYFGQVRGLRPGEVHPVIAAMNAAGVEVATLGNHDFDYGLDFLHAALAGAGFPVVSANVLTARGATPADDRMLVAPWVILDRHLIDEAGHSLPIRVGVIGFAPPQITRWSHPHLDGRISARDIMQAARAQVPALRAAGADLVIALCHSGLAEPDHVEGQENAGIPLAGVEGIDVVLAGHQHLTLPGPAYRGVPGVDADAGTIRGKPAVMAGFWGGHLGVIDLALGHDRGRWRILDHDSRLYPIAARQPDGTVAPLVRDMPAVTRAAAPAHAETLDYVRRPVGRCTGALHSYFALAGADPCVALLAQAQRAHVRQALKGTEHDGLPILSAVSPFKAGGRGGPEYYSDVPAGDLAIRHVADLYPYPNTVQAVRLTGAQVRAWLERAASLFNRIVPGQPDQMLMERDAPAYQFDVLDGLRYRIDLGQPARFDALGGPGNPQGRASSI</sequence>
<feature type="domain" description="5'-Nucleotidase C-terminal" evidence="7">
    <location>
        <begin position="423"/>
        <end position="504"/>
    </location>
</feature>
<dbReference type="PRINTS" id="PR01607">
    <property type="entry name" value="APYRASEFAMLY"/>
</dbReference>
<dbReference type="GO" id="GO:0000166">
    <property type="term" value="F:nucleotide binding"/>
    <property type="evidence" value="ECO:0007669"/>
    <property type="project" value="UniProtKB-KW"/>
</dbReference>
<dbReference type="InterPro" id="IPR004843">
    <property type="entry name" value="Calcineurin-like_PHP"/>
</dbReference>
<evidence type="ECO:0000256" key="1">
    <source>
        <dbReference type="ARBA" id="ARBA00006654"/>
    </source>
</evidence>
<dbReference type="InterPro" id="IPR036907">
    <property type="entry name" value="5'-Nucleotdase_C_sf"/>
</dbReference>
<dbReference type="PANTHER" id="PTHR11575:SF6">
    <property type="entry name" value="2',3'-CYCLIC-NUCLEOTIDE 2'-PHOSPHODIESTERASE_3'-NUCLEOTIDASE"/>
    <property type="match status" value="1"/>
</dbReference>
<evidence type="ECO:0000313" key="8">
    <source>
        <dbReference type="EMBL" id="TCP27471.1"/>
    </source>
</evidence>
<dbReference type="GO" id="GO:0016787">
    <property type="term" value="F:hydrolase activity"/>
    <property type="evidence" value="ECO:0007669"/>
    <property type="project" value="UniProtKB-KW"/>
</dbReference>
<dbReference type="CDD" id="cd07410">
    <property type="entry name" value="MPP_CpdB_N"/>
    <property type="match status" value="1"/>
</dbReference>
<dbReference type="Gene3D" id="3.90.780.10">
    <property type="entry name" value="5'-Nucleotidase, C-terminal domain"/>
    <property type="match status" value="1"/>
</dbReference>
<dbReference type="SUPFAM" id="SSF56300">
    <property type="entry name" value="Metallo-dependent phosphatases"/>
    <property type="match status" value="1"/>
</dbReference>
<protein>
    <submittedName>
        <fullName evidence="8">2',3'-cyclic-nucleotide 2'-phosphodiesterase/3'-nucleotidase</fullName>
    </submittedName>
</protein>
<dbReference type="InterPro" id="IPR041827">
    <property type="entry name" value="CpdB_N"/>
</dbReference>
<dbReference type="GO" id="GO:0030288">
    <property type="term" value="C:outer membrane-bounded periplasmic space"/>
    <property type="evidence" value="ECO:0007669"/>
    <property type="project" value="TreeGrafter"/>
</dbReference>
<proteinExistence type="inferred from homology"/>
<dbReference type="Pfam" id="PF00149">
    <property type="entry name" value="Metallophos"/>
    <property type="match status" value="1"/>
</dbReference>
<dbReference type="InterPro" id="IPR029052">
    <property type="entry name" value="Metallo-depent_PP-like"/>
</dbReference>
<evidence type="ECO:0000256" key="4">
    <source>
        <dbReference type="ARBA" id="ARBA00022741"/>
    </source>
</evidence>